<feature type="transmembrane region" description="Helical" evidence="7">
    <location>
        <begin position="365"/>
        <end position="385"/>
    </location>
</feature>
<feature type="transmembrane region" description="Helical" evidence="7">
    <location>
        <begin position="273"/>
        <end position="295"/>
    </location>
</feature>
<evidence type="ECO:0000256" key="1">
    <source>
        <dbReference type="ARBA" id="ARBA00004141"/>
    </source>
</evidence>
<dbReference type="Proteomes" id="UP001489902">
    <property type="component" value="Chromosome 6"/>
</dbReference>
<evidence type="ECO:0000256" key="7">
    <source>
        <dbReference type="SAM" id="Phobius"/>
    </source>
</evidence>
<keyword evidence="4 7" id="KW-1133">Transmembrane helix</keyword>
<keyword evidence="2" id="KW-0813">Transport</keyword>
<organism evidence="8 9">
    <name type="scientific">Fusarium acuminatum</name>
    <dbReference type="NCBI Taxonomy" id="5515"/>
    <lineage>
        <taxon>Eukaryota</taxon>
        <taxon>Fungi</taxon>
        <taxon>Dikarya</taxon>
        <taxon>Ascomycota</taxon>
        <taxon>Pezizomycotina</taxon>
        <taxon>Sordariomycetes</taxon>
        <taxon>Hypocreomycetidae</taxon>
        <taxon>Hypocreales</taxon>
        <taxon>Nectriaceae</taxon>
        <taxon>Fusarium</taxon>
        <taxon>Fusarium tricinctum species complex</taxon>
    </lineage>
</organism>
<evidence type="ECO:0000313" key="8">
    <source>
        <dbReference type="EMBL" id="WZH49520.1"/>
    </source>
</evidence>
<dbReference type="SUPFAM" id="SSF103473">
    <property type="entry name" value="MFS general substrate transporter"/>
    <property type="match status" value="1"/>
</dbReference>
<feature type="transmembrane region" description="Helical" evidence="7">
    <location>
        <begin position="397"/>
        <end position="418"/>
    </location>
</feature>
<gene>
    <name evidence="8" type="ORF">QYS62_010721</name>
</gene>
<feature type="transmembrane region" description="Helical" evidence="7">
    <location>
        <begin position="171"/>
        <end position="193"/>
    </location>
</feature>
<keyword evidence="3 7" id="KW-0812">Transmembrane</keyword>
<evidence type="ECO:0000256" key="5">
    <source>
        <dbReference type="ARBA" id="ARBA00023136"/>
    </source>
</evidence>
<dbReference type="EMBL" id="CP151265">
    <property type="protein sequence ID" value="WZH49520.1"/>
    <property type="molecule type" value="Genomic_DNA"/>
</dbReference>
<dbReference type="InterPro" id="IPR011701">
    <property type="entry name" value="MFS"/>
</dbReference>
<feature type="transmembrane region" description="Helical" evidence="7">
    <location>
        <begin position="307"/>
        <end position="329"/>
    </location>
</feature>
<keyword evidence="6" id="KW-0325">Glycoprotein</keyword>
<reference evidence="8 9" key="1">
    <citation type="submission" date="2024-04" db="EMBL/GenBank/DDBJ databases">
        <title>Complete genome sequence of Fusarium acuminatum.</title>
        <authorList>
            <person name="Lan B."/>
        </authorList>
    </citation>
    <scope>NUCLEOTIDE SEQUENCE [LARGE SCALE GENOMIC DNA]</scope>
    <source>
        <strain evidence="8">1A</strain>
    </source>
</reference>
<evidence type="ECO:0000313" key="9">
    <source>
        <dbReference type="Proteomes" id="UP001489902"/>
    </source>
</evidence>
<dbReference type="Pfam" id="PF07690">
    <property type="entry name" value="MFS_1"/>
    <property type="match status" value="1"/>
</dbReference>
<keyword evidence="9" id="KW-1185">Reference proteome</keyword>
<accession>A0ABZ2X9S5</accession>
<dbReference type="PANTHER" id="PTHR43791:SF62">
    <property type="entry name" value="MAJOR FACILITATOR SUPERFAMILY (MFS) PROFILE DOMAIN-CONTAINING PROTEIN"/>
    <property type="match status" value="1"/>
</dbReference>
<dbReference type="InterPro" id="IPR036259">
    <property type="entry name" value="MFS_trans_sf"/>
</dbReference>
<evidence type="ECO:0000256" key="4">
    <source>
        <dbReference type="ARBA" id="ARBA00022989"/>
    </source>
</evidence>
<dbReference type="Gene3D" id="1.20.1250.20">
    <property type="entry name" value="MFS general substrate transporter like domains"/>
    <property type="match status" value="3"/>
</dbReference>
<evidence type="ECO:0000256" key="6">
    <source>
        <dbReference type="ARBA" id="ARBA00023180"/>
    </source>
</evidence>
<proteinExistence type="predicted"/>
<protein>
    <submittedName>
        <fullName evidence="8">Major facilitator superfamily domain-containing protein</fullName>
    </submittedName>
</protein>
<keyword evidence="5 7" id="KW-0472">Membrane</keyword>
<feature type="transmembrane region" description="Helical" evidence="7">
    <location>
        <begin position="137"/>
        <end position="159"/>
    </location>
</feature>
<dbReference type="PANTHER" id="PTHR43791">
    <property type="entry name" value="PERMEASE-RELATED"/>
    <property type="match status" value="1"/>
</dbReference>
<sequence length="438" mass="48785">MSTPSKDVKPDTGFEAVHDEKVFEQIGVDNNRGDYSGAATKTDPAEIALVRKLDRMIMPILWAMYFLNYLDRNALPQARLNSLEKDLNLKGVQYNTAISILFVGYLLMQSFVEAPFYPGALYLLSIYYTRKELATRISLLYTGQVVSTGCSGLIAAATFSTLDQVKGIAGWQWLFIIEGSVTALVAVFGFFLLPDDPSETRWLTPEERELCIKRISRDTVGQQVRGTTWEGLKQACKDPRTWLFCLMQNLHISACSFNNFFPTIVRAMGFKSTTALLLTAPPYFVSGILGIPFAWSSGHFNERTWHITAGLSLAVIGFVMSCSTVNVAVRYTATFLYATGAYSVGSVILGWVSNTLSQTPEKKSVAYALVNVTANLAYIYCAYLWPSSDGPDYLMGFSTMVAFAATSIMCAWAMRFWLKRSNRKILESENETVALYAY</sequence>
<evidence type="ECO:0000256" key="2">
    <source>
        <dbReference type="ARBA" id="ARBA00022448"/>
    </source>
</evidence>
<comment type="subcellular location">
    <subcellularLocation>
        <location evidence="1">Membrane</location>
        <topology evidence="1">Multi-pass membrane protein</topology>
    </subcellularLocation>
</comment>
<name>A0ABZ2X9S5_9HYPO</name>
<evidence type="ECO:0000256" key="3">
    <source>
        <dbReference type="ARBA" id="ARBA00022692"/>
    </source>
</evidence>